<proteinExistence type="predicted"/>
<gene>
    <name evidence="2" type="ORF">TBK1r_38060</name>
</gene>
<protein>
    <submittedName>
        <fullName evidence="2">Uncharacterized protein</fullName>
    </submittedName>
</protein>
<keyword evidence="1" id="KW-1133">Transmembrane helix</keyword>
<dbReference type="Proteomes" id="UP000318081">
    <property type="component" value="Chromosome"/>
</dbReference>
<name>A0ABX5XS99_9BACT</name>
<keyword evidence="1" id="KW-0812">Transmembrane</keyword>
<evidence type="ECO:0000256" key="1">
    <source>
        <dbReference type="SAM" id="Phobius"/>
    </source>
</evidence>
<evidence type="ECO:0000313" key="3">
    <source>
        <dbReference type="Proteomes" id="UP000318081"/>
    </source>
</evidence>
<feature type="transmembrane region" description="Helical" evidence="1">
    <location>
        <begin position="12"/>
        <end position="32"/>
    </location>
</feature>
<dbReference type="RefSeq" id="WP_419581494.1">
    <property type="nucleotide sequence ID" value="NZ_CP036432.1"/>
</dbReference>
<keyword evidence="1" id="KW-0472">Membrane</keyword>
<accession>A0ABX5XS99</accession>
<evidence type="ECO:0000313" key="2">
    <source>
        <dbReference type="EMBL" id="QDV84854.1"/>
    </source>
</evidence>
<organism evidence="2 3">
    <name type="scientific">Stieleria magnilauensis</name>
    <dbReference type="NCBI Taxonomy" id="2527963"/>
    <lineage>
        <taxon>Bacteria</taxon>
        <taxon>Pseudomonadati</taxon>
        <taxon>Planctomycetota</taxon>
        <taxon>Planctomycetia</taxon>
        <taxon>Pirellulales</taxon>
        <taxon>Pirellulaceae</taxon>
        <taxon>Stieleria</taxon>
    </lineage>
</organism>
<reference evidence="2 3" key="1">
    <citation type="submission" date="2019-02" db="EMBL/GenBank/DDBJ databases">
        <title>Deep-cultivation of Planctomycetes and their phenomic and genomic characterization uncovers novel biology.</title>
        <authorList>
            <person name="Wiegand S."/>
            <person name="Jogler M."/>
            <person name="Boedeker C."/>
            <person name="Pinto D."/>
            <person name="Vollmers J."/>
            <person name="Rivas-Marin E."/>
            <person name="Kohn T."/>
            <person name="Peeters S.H."/>
            <person name="Heuer A."/>
            <person name="Rast P."/>
            <person name="Oberbeckmann S."/>
            <person name="Bunk B."/>
            <person name="Jeske O."/>
            <person name="Meyerdierks A."/>
            <person name="Storesund J.E."/>
            <person name="Kallscheuer N."/>
            <person name="Luecker S."/>
            <person name="Lage O.M."/>
            <person name="Pohl T."/>
            <person name="Merkel B.J."/>
            <person name="Hornburger P."/>
            <person name="Mueller R.-W."/>
            <person name="Bruemmer F."/>
            <person name="Labrenz M."/>
            <person name="Spormann A.M."/>
            <person name="Op den Camp H."/>
            <person name="Overmann J."/>
            <person name="Amann R."/>
            <person name="Jetten M.S.M."/>
            <person name="Mascher T."/>
            <person name="Medema M.H."/>
            <person name="Devos D.P."/>
            <person name="Kaster A.-K."/>
            <person name="Ovreas L."/>
            <person name="Rohde M."/>
            <person name="Galperin M.Y."/>
            <person name="Jogler C."/>
        </authorList>
    </citation>
    <scope>NUCLEOTIDE SEQUENCE [LARGE SCALE GENOMIC DNA]</scope>
    <source>
        <strain evidence="2 3">TBK1r</strain>
    </source>
</reference>
<keyword evidence="3" id="KW-1185">Reference proteome</keyword>
<dbReference type="EMBL" id="CP036432">
    <property type="protein sequence ID" value="QDV84854.1"/>
    <property type="molecule type" value="Genomic_DNA"/>
</dbReference>
<sequence>MSPSRRITSPFLDRTLKVLLIGTLVVVGVYHFPATVTRLAYAVDRGQSLAPAEPE</sequence>